<dbReference type="PANTHER" id="PTHR24198:SF194">
    <property type="entry name" value="INVERSIN-A"/>
    <property type="match status" value="1"/>
</dbReference>
<feature type="repeat" description="ANK" evidence="3">
    <location>
        <begin position="165"/>
        <end position="197"/>
    </location>
</feature>
<evidence type="ECO:0000256" key="3">
    <source>
        <dbReference type="PROSITE-ProRule" id="PRU00023"/>
    </source>
</evidence>
<dbReference type="SUPFAM" id="SSF48403">
    <property type="entry name" value="Ankyrin repeat"/>
    <property type="match status" value="1"/>
</dbReference>
<keyword evidence="2 3" id="KW-0040">ANK repeat</keyword>
<dbReference type="EMBL" id="CAXAMN010008491">
    <property type="protein sequence ID" value="CAK9025407.1"/>
    <property type="molecule type" value="Genomic_DNA"/>
</dbReference>
<accession>A0ABP0KF21</accession>
<proteinExistence type="predicted"/>
<dbReference type="PANTHER" id="PTHR24198">
    <property type="entry name" value="ANKYRIN REPEAT AND PROTEIN KINASE DOMAIN-CONTAINING PROTEIN"/>
    <property type="match status" value="1"/>
</dbReference>
<sequence length="270" mass="29628">MSKTGVLPLSGAAKRRNQSWGSWRSVTQLAVDQHPESLTSWNFHPTQPDSPDSASTAQQLSGVRQLSAGTVFQETLHGLPSRDQEARRQHARVAPAWRPRGARGLLFAGTSNLVAVRWLMVLGANAKARDKNGTTMLHAACRSGSFLMVQELLKRDLPVDAADAAGWTPLHVAAMMGRRELSLLLLQAQGNPHAHNKRGASPLEICSDLSTREAAWMCNLLRVWGTIPKPRRAWRWFRDREVVVKKGPLKSQVGARPGTGVSCRGKPSMD</sequence>
<evidence type="ECO:0000313" key="5">
    <source>
        <dbReference type="EMBL" id="CAK9025407.1"/>
    </source>
</evidence>
<dbReference type="PROSITE" id="PS50297">
    <property type="entry name" value="ANK_REP_REGION"/>
    <property type="match status" value="2"/>
</dbReference>
<dbReference type="InterPro" id="IPR002110">
    <property type="entry name" value="Ankyrin_rpt"/>
</dbReference>
<feature type="repeat" description="ANK" evidence="3">
    <location>
        <begin position="132"/>
        <end position="164"/>
    </location>
</feature>
<evidence type="ECO:0000256" key="1">
    <source>
        <dbReference type="ARBA" id="ARBA00022737"/>
    </source>
</evidence>
<protein>
    <submittedName>
        <fullName evidence="5">Uncharacterized protein</fullName>
    </submittedName>
</protein>
<evidence type="ECO:0000256" key="4">
    <source>
        <dbReference type="SAM" id="MobiDB-lite"/>
    </source>
</evidence>
<keyword evidence="7" id="KW-1185">Reference proteome</keyword>
<dbReference type="SMART" id="SM00248">
    <property type="entry name" value="ANK"/>
    <property type="match status" value="2"/>
</dbReference>
<dbReference type="EMBL" id="CAXAMN010008502">
    <property type="protein sequence ID" value="CAK9025427.1"/>
    <property type="molecule type" value="Genomic_DNA"/>
</dbReference>
<organism evidence="5 7">
    <name type="scientific">Durusdinium trenchii</name>
    <dbReference type="NCBI Taxonomy" id="1381693"/>
    <lineage>
        <taxon>Eukaryota</taxon>
        <taxon>Sar</taxon>
        <taxon>Alveolata</taxon>
        <taxon>Dinophyceae</taxon>
        <taxon>Suessiales</taxon>
        <taxon>Symbiodiniaceae</taxon>
        <taxon>Durusdinium</taxon>
    </lineage>
</organism>
<name>A0ABP0KF21_9DINO</name>
<dbReference type="InterPro" id="IPR036770">
    <property type="entry name" value="Ankyrin_rpt-contain_sf"/>
</dbReference>
<dbReference type="Gene3D" id="1.25.40.20">
    <property type="entry name" value="Ankyrin repeat-containing domain"/>
    <property type="match status" value="1"/>
</dbReference>
<reference evidence="5 7" key="1">
    <citation type="submission" date="2024-02" db="EMBL/GenBank/DDBJ databases">
        <authorList>
            <person name="Chen Y."/>
            <person name="Shah S."/>
            <person name="Dougan E. K."/>
            <person name="Thang M."/>
            <person name="Chan C."/>
        </authorList>
    </citation>
    <scope>NUCLEOTIDE SEQUENCE [LARGE SCALE GENOMIC DNA]</scope>
</reference>
<keyword evidence="1" id="KW-0677">Repeat</keyword>
<gene>
    <name evidence="5" type="ORF">CCMP2556_LOCUS15988</name>
    <name evidence="6" type="ORF">CCMP2556_LOCUS15995</name>
</gene>
<dbReference type="PROSITE" id="PS50088">
    <property type="entry name" value="ANK_REPEAT"/>
    <property type="match status" value="2"/>
</dbReference>
<evidence type="ECO:0000313" key="7">
    <source>
        <dbReference type="Proteomes" id="UP001642484"/>
    </source>
</evidence>
<feature type="region of interest" description="Disordered" evidence="4">
    <location>
        <begin position="251"/>
        <end position="270"/>
    </location>
</feature>
<feature type="region of interest" description="Disordered" evidence="4">
    <location>
        <begin position="38"/>
        <end position="57"/>
    </location>
</feature>
<dbReference type="Proteomes" id="UP001642484">
    <property type="component" value="Unassembled WGS sequence"/>
</dbReference>
<evidence type="ECO:0000256" key="2">
    <source>
        <dbReference type="ARBA" id="ARBA00023043"/>
    </source>
</evidence>
<dbReference type="Pfam" id="PF12796">
    <property type="entry name" value="Ank_2"/>
    <property type="match status" value="1"/>
</dbReference>
<comment type="caution">
    <text evidence="5">The sequence shown here is derived from an EMBL/GenBank/DDBJ whole genome shotgun (WGS) entry which is preliminary data.</text>
</comment>
<evidence type="ECO:0000313" key="6">
    <source>
        <dbReference type="EMBL" id="CAK9025427.1"/>
    </source>
</evidence>